<protein>
    <submittedName>
        <fullName evidence="2">Uncharacterized protein</fullName>
    </submittedName>
</protein>
<feature type="transmembrane region" description="Helical" evidence="1">
    <location>
        <begin position="23"/>
        <end position="45"/>
    </location>
</feature>
<dbReference type="InParanoid" id="G3NY04"/>
<sequence>MTFVANSFNNQVLLILLLQPYSPFYVCGYLTSSFLCSSLLSFISLHSCGNWDAASHCRGNFLFGHVFLRSLLKMIVSLRWKGHQSGAG</sequence>
<evidence type="ECO:0000256" key="1">
    <source>
        <dbReference type="SAM" id="Phobius"/>
    </source>
</evidence>
<dbReference type="Bgee" id="ENSGACG00000007713">
    <property type="expression patterns" value="Expressed in embryo and 13 other cell types or tissues"/>
</dbReference>
<proteinExistence type="predicted"/>
<organism evidence="2">
    <name type="scientific">Gasterosteus aculeatus</name>
    <name type="common">Three-spined stickleback</name>
    <dbReference type="NCBI Taxonomy" id="69293"/>
    <lineage>
        <taxon>Eukaryota</taxon>
        <taxon>Metazoa</taxon>
        <taxon>Chordata</taxon>
        <taxon>Craniata</taxon>
        <taxon>Vertebrata</taxon>
        <taxon>Euteleostomi</taxon>
        <taxon>Actinopterygii</taxon>
        <taxon>Neopterygii</taxon>
        <taxon>Teleostei</taxon>
        <taxon>Neoteleostei</taxon>
        <taxon>Acanthomorphata</taxon>
        <taxon>Eupercaria</taxon>
        <taxon>Perciformes</taxon>
        <taxon>Cottioidei</taxon>
        <taxon>Gasterosteales</taxon>
        <taxon>Gasterosteidae</taxon>
        <taxon>Gasterosteus</taxon>
    </lineage>
</organism>
<keyword evidence="1" id="KW-0812">Transmembrane</keyword>
<keyword evidence="1" id="KW-0472">Membrane</keyword>
<reference evidence="2" key="1">
    <citation type="submission" date="2006-01" db="EMBL/GenBank/DDBJ databases">
        <authorList>
            <person name="Lindblad-Toh K."/>
            <person name="Mauceli E."/>
            <person name="Grabherr M."/>
            <person name="Chang J.L."/>
            <person name="Lander E.S."/>
        </authorList>
    </citation>
    <scope>NUCLEOTIDE SEQUENCE [LARGE SCALE GENOMIC DNA]</scope>
</reference>
<dbReference type="Ensembl" id="ENSGACT00000010246.1">
    <property type="protein sequence ID" value="ENSGACP00000010224.1"/>
    <property type="gene ID" value="ENSGACG00000007713.1"/>
</dbReference>
<keyword evidence="1" id="KW-1133">Transmembrane helix</keyword>
<accession>G3NY04</accession>
<name>G3NY04_GASAC</name>
<evidence type="ECO:0000313" key="2">
    <source>
        <dbReference type="Ensembl" id="ENSGACP00000010224.1"/>
    </source>
</evidence>
<dbReference type="AlphaFoldDB" id="G3NY04"/>
<reference evidence="2" key="2">
    <citation type="submission" date="2024-04" db="UniProtKB">
        <authorList>
            <consortium name="Ensembl"/>
        </authorList>
    </citation>
    <scope>IDENTIFICATION</scope>
</reference>